<protein>
    <submittedName>
        <fullName evidence="1">Uncharacterized protein</fullName>
    </submittedName>
</protein>
<dbReference type="Proteomes" id="UP000660262">
    <property type="component" value="Unassembled WGS sequence"/>
</dbReference>
<dbReference type="OrthoDB" id="532671at2759"/>
<evidence type="ECO:0000313" key="2">
    <source>
        <dbReference type="Proteomes" id="UP000660262"/>
    </source>
</evidence>
<proteinExistence type="predicted"/>
<comment type="caution">
    <text evidence="1">The sequence shown here is derived from an EMBL/GenBank/DDBJ whole genome shotgun (WGS) entry which is preliminary data.</text>
</comment>
<dbReference type="EMBL" id="BNJQ01000006">
    <property type="protein sequence ID" value="GHP03944.1"/>
    <property type="molecule type" value="Genomic_DNA"/>
</dbReference>
<sequence>MASAIATSVALAGVSFLLNSVLEREKAQREARLARVSDQLRLFFGPLLATLSASKSAYVAMLHHVSPDQTAETLKRVLDDTHDPQHEKVSTLYRHWLRTVLQPLNERASATVEAGFHLLDTTTGVPVHLLLDLVAHTSAMRALLDSSSYHSNASDVKSARTANEVPTSVPDVVASAGGRHAFDAALENAGTSFEKPKPFMRALTKLENSPTTSGVSFPDELIEFVEREFQRLMRVNQRALNIPSHDETKLVPARSKL</sequence>
<keyword evidence="2" id="KW-1185">Reference proteome</keyword>
<name>A0A830HA32_9CHLO</name>
<organism evidence="1 2">
    <name type="scientific">Pycnococcus provasolii</name>
    <dbReference type="NCBI Taxonomy" id="41880"/>
    <lineage>
        <taxon>Eukaryota</taxon>
        <taxon>Viridiplantae</taxon>
        <taxon>Chlorophyta</taxon>
        <taxon>Pseudoscourfieldiophyceae</taxon>
        <taxon>Pseudoscourfieldiales</taxon>
        <taxon>Pycnococcaceae</taxon>
        <taxon>Pycnococcus</taxon>
    </lineage>
</organism>
<dbReference type="AlphaFoldDB" id="A0A830HA32"/>
<reference evidence="1" key="1">
    <citation type="submission" date="2020-10" db="EMBL/GenBank/DDBJ databases">
        <title>Unveiling of a novel bifunctional photoreceptor, Dualchrome1, isolated from a cosmopolitan green alga.</title>
        <authorList>
            <person name="Suzuki S."/>
            <person name="Kawachi M."/>
        </authorList>
    </citation>
    <scope>NUCLEOTIDE SEQUENCE</scope>
    <source>
        <strain evidence="1">NIES 2893</strain>
    </source>
</reference>
<evidence type="ECO:0000313" key="1">
    <source>
        <dbReference type="EMBL" id="GHP03944.1"/>
    </source>
</evidence>
<gene>
    <name evidence="1" type="ORF">PPROV_000269800</name>
</gene>
<accession>A0A830HA32</accession>